<evidence type="ECO:0000256" key="1">
    <source>
        <dbReference type="SAM" id="Phobius"/>
    </source>
</evidence>
<dbReference type="RefSeq" id="WP_149402198.1">
    <property type="nucleotide sequence ID" value="NZ_BIXY01000039.1"/>
</dbReference>
<dbReference type="OrthoDB" id="166971at2"/>
<reference evidence="2 3" key="1">
    <citation type="submission" date="2019-01" db="EMBL/GenBank/DDBJ databases">
        <title>Draft genome sequence of Dictyobacter sp. Uno17.</title>
        <authorList>
            <person name="Wang C.M."/>
            <person name="Zheng Y."/>
            <person name="Sakai Y."/>
            <person name="Abe K."/>
            <person name="Yokota A."/>
            <person name="Yabe S."/>
        </authorList>
    </citation>
    <scope>NUCLEOTIDE SEQUENCE [LARGE SCALE GENOMIC DNA]</scope>
    <source>
        <strain evidence="2 3">Uno17</strain>
    </source>
</reference>
<dbReference type="EMBL" id="BIXY01000039">
    <property type="protein sequence ID" value="GCF09252.1"/>
    <property type="molecule type" value="Genomic_DNA"/>
</dbReference>
<dbReference type="AlphaFoldDB" id="A0A5A5TCS5"/>
<evidence type="ECO:0000313" key="3">
    <source>
        <dbReference type="Proteomes" id="UP000322530"/>
    </source>
</evidence>
<feature type="transmembrane region" description="Helical" evidence="1">
    <location>
        <begin position="6"/>
        <end position="27"/>
    </location>
</feature>
<keyword evidence="3" id="KW-1185">Reference proteome</keyword>
<organism evidence="2 3">
    <name type="scientific">Dictyobacter arantiisoli</name>
    <dbReference type="NCBI Taxonomy" id="2014874"/>
    <lineage>
        <taxon>Bacteria</taxon>
        <taxon>Bacillati</taxon>
        <taxon>Chloroflexota</taxon>
        <taxon>Ktedonobacteria</taxon>
        <taxon>Ktedonobacterales</taxon>
        <taxon>Dictyobacteraceae</taxon>
        <taxon>Dictyobacter</taxon>
    </lineage>
</organism>
<feature type="transmembrane region" description="Helical" evidence="1">
    <location>
        <begin position="55"/>
        <end position="75"/>
    </location>
</feature>
<feature type="transmembrane region" description="Helical" evidence="1">
    <location>
        <begin position="81"/>
        <end position="102"/>
    </location>
</feature>
<name>A0A5A5TCS5_9CHLR</name>
<keyword evidence="1" id="KW-0812">Transmembrane</keyword>
<evidence type="ECO:0000313" key="2">
    <source>
        <dbReference type="EMBL" id="GCF09252.1"/>
    </source>
</evidence>
<protein>
    <submittedName>
        <fullName evidence="2">Uncharacterized protein</fullName>
    </submittedName>
</protein>
<comment type="caution">
    <text evidence="2">The sequence shown here is derived from an EMBL/GenBank/DDBJ whole genome shotgun (WGS) entry which is preliminary data.</text>
</comment>
<proteinExistence type="predicted"/>
<accession>A0A5A5TCS5</accession>
<gene>
    <name evidence="2" type="ORF">KDI_28160</name>
</gene>
<keyword evidence="1" id="KW-1133">Transmembrane helix</keyword>
<keyword evidence="1" id="KW-0472">Membrane</keyword>
<dbReference type="Proteomes" id="UP000322530">
    <property type="component" value="Unassembled WGS sequence"/>
</dbReference>
<sequence length="127" mass="13603">MAVLSVASLAGIIFLGICAVVLGAFGIRSIRSGRKALARARIVGSGAVWHKQISILFGLNNLVFAGLVILVMLLMLLTVHIIKMVLIALIILLLVVSVVLVVRCLMSALQASQQPVAPRRDHKEEDV</sequence>